<dbReference type="InterPro" id="IPR016140">
    <property type="entry name" value="Bifunc_inhib/LTP/seed_store"/>
</dbReference>
<evidence type="ECO:0000256" key="1">
    <source>
        <dbReference type="SAM" id="SignalP"/>
    </source>
</evidence>
<evidence type="ECO:0000313" key="3">
    <source>
        <dbReference type="EMBL" id="OAO98766.1"/>
    </source>
</evidence>
<protein>
    <recommendedName>
        <fullName evidence="2">Bifunctional inhibitor/plant lipid transfer protein/seed storage helical domain-containing protein</fullName>
    </recommendedName>
</protein>
<evidence type="ECO:0000313" key="6">
    <source>
        <dbReference type="Proteomes" id="UP000426265"/>
    </source>
</evidence>
<feature type="signal peptide" evidence="1">
    <location>
        <begin position="1"/>
        <end position="27"/>
    </location>
</feature>
<dbReference type="ExpressionAtlas" id="A0A178UXK9">
    <property type="expression patterns" value="baseline and differential"/>
</dbReference>
<dbReference type="EMBL" id="LUHQ01000004">
    <property type="protein sequence ID" value="OAO98766.1"/>
    <property type="molecule type" value="Genomic_DNA"/>
</dbReference>
<gene>
    <name evidence="3" type="ordered locus">AXX17_At4g26270</name>
    <name evidence="4" type="ORF">AN1_LOCUS18988</name>
</gene>
<dbReference type="InterPro" id="IPR036312">
    <property type="entry name" value="Bifun_inhib/LTP/seed_sf"/>
</dbReference>
<dbReference type="EMBL" id="CACRSJ010000109">
    <property type="protein sequence ID" value="VYS63573.1"/>
    <property type="molecule type" value="Genomic_DNA"/>
</dbReference>
<name>A0A178UXK9_ARATH</name>
<reference evidence="3" key="2">
    <citation type="submission" date="2016-03" db="EMBL/GenBank/DDBJ databases">
        <title>Full-length assembly of Arabidopsis thaliana Ler reveals the complement of translocations and inversions.</title>
        <authorList>
            <person name="Zapata L."/>
            <person name="Schneeberger K."/>
            <person name="Ossowski S."/>
        </authorList>
    </citation>
    <scope>NUCLEOTIDE SEQUENCE [LARGE SCALE GENOMIC DNA]</scope>
    <source>
        <tissue evidence="3">Leaf</tissue>
    </source>
</reference>
<evidence type="ECO:0000313" key="4">
    <source>
        <dbReference type="EMBL" id="VYS63573.1"/>
    </source>
</evidence>
<feature type="chain" id="PRO_5033255871" description="Bifunctional inhibitor/plant lipid transfer protein/seed storage helical domain-containing protein" evidence="1">
    <location>
        <begin position="28"/>
        <end position="140"/>
    </location>
</feature>
<evidence type="ECO:0000313" key="5">
    <source>
        <dbReference type="Proteomes" id="UP000078284"/>
    </source>
</evidence>
<keyword evidence="1" id="KW-0732">Signal</keyword>
<dbReference type="Pfam" id="PF14368">
    <property type="entry name" value="LTP_2"/>
    <property type="match status" value="1"/>
</dbReference>
<dbReference type="AlphaFoldDB" id="A0A178UXK9"/>
<reference evidence="4 6" key="3">
    <citation type="submission" date="2019-11" db="EMBL/GenBank/DDBJ databases">
        <authorList>
            <person name="Jiao W.-B."/>
            <person name="Schneeberger K."/>
        </authorList>
    </citation>
    <scope>NUCLEOTIDE SEQUENCE [LARGE SCALE GENOMIC DNA]</scope>
    <source>
        <strain evidence="6">cv. An-1</strain>
    </source>
</reference>
<evidence type="ECO:0000259" key="2">
    <source>
        <dbReference type="Pfam" id="PF14368"/>
    </source>
</evidence>
<dbReference type="Proteomes" id="UP000426265">
    <property type="component" value="Unassembled WGS sequence"/>
</dbReference>
<dbReference type="SUPFAM" id="SSF47699">
    <property type="entry name" value="Bifunctional inhibitor/lipid-transfer protein/seed storage 2S albumin"/>
    <property type="match status" value="1"/>
</dbReference>
<organism evidence="3 5">
    <name type="scientific">Arabidopsis thaliana</name>
    <name type="common">Mouse-ear cress</name>
    <dbReference type="NCBI Taxonomy" id="3702"/>
    <lineage>
        <taxon>Eukaryota</taxon>
        <taxon>Viridiplantae</taxon>
        <taxon>Streptophyta</taxon>
        <taxon>Embryophyta</taxon>
        <taxon>Tracheophyta</taxon>
        <taxon>Spermatophyta</taxon>
        <taxon>Magnoliopsida</taxon>
        <taxon>eudicotyledons</taxon>
        <taxon>Gunneridae</taxon>
        <taxon>Pentapetalae</taxon>
        <taxon>rosids</taxon>
        <taxon>malvids</taxon>
        <taxon>Brassicales</taxon>
        <taxon>Brassicaceae</taxon>
        <taxon>Camelineae</taxon>
        <taxon>Arabidopsis</taxon>
    </lineage>
</organism>
<feature type="domain" description="Bifunctional inhibitor/plant lipid transfer protein/seed storage helical" evidence="2">
    <location>
        <begin position="20"/>
        <end position="111"/>
    </location>
</feature>
<reference evidence="5" key="1">
    <citation type="journal article" date="2016" name="Proc. Natl. Acad. Sci. U.S.A.">
        <title>Chromosome-level assembly of Arabidopsis thaliana Ler reveals the extent of translocation and inversion polymorphisms.</title>
        <authorList>
            <person name="Zapata L."/>
            <person name="Ding J."/>
            <person name="Willing E.M."/>
            <person name="Hartwig B."/>
            <person name="Bezdan D."/>
            <person name="Jiao W.B."/>
            <person name="Patel V."/>
            <person name="Velikkakam James G."/>
            <person name="Koornneef M."/>
            <person name="Ossowski S."/>
            <person name="Schneeberger K."/>
        </authorList>
    </citation>
    <scope>NUCLEOTIDE SEQUENCE [LARGE SCALE GENOMIC DNA]</scope>
    <source>
        <strain evidence="5">cv. Landsberg erecta</strain>
    </source>
</reference>
<sequence length="140" mass="14695">MAYTNKVTISAAVATMMLFLAVTIVDAQSMPPMPKFNPVCALADLPNIVQLCYFNLDLTPSEECCNDLKSSSTIQVNCLCDNFIAHPSNGNISQARYDLVNSACGVADKFACKGGGASGGSTNKIAASMVLLGLVASLFF</sequence>
<proteinExistence type="predicted"/>
<accession>A0A178UXK9</accession>
<dbReference type="Proteomes" id="UP000078284">
    <property type="component" value="Chromosome 4"/>
</dbReference>